<protein>
    <submittedName>
        <fullName evidence="2">DUF2147 domain-containing protein</fullName>
    </submittedName>
</protein>
<evidence type="ECO:0000313" key="3">
    <source>
        <dbReference type="Proteomes" id="UP000257127"/>
    </source>
</evidence>
<dbReference type="EMBL" id="QURB01000006">
    <property type="protein sequence ID" value="RFC53983.1"/>
    <property type="molecule type" value="Genomic_DNA"/>
</dbReference>
<reference evidence="2 3" key="1">
    <citation type="submission" date="2018-08" db="EMBL/GenBank/DDBJ databases">
        <title>The draft genome squence of Brumimicrobium sp. N62.</title>
        <authorList>
            <person name="Du Z.-J."/>
            <person name="Luo H.-R."/>
        </authorList>
    </citation>
    <scope>NUCLEOTIDE SEQUENCE [LARGE SCALE GENOMIC DNA]</scope>
    <source>
        <strain evidence="2 3">N62</strain>
    </source>
</reference>
<evidence type="ECO:0000259" key="1">
    <source>
        <dbReference type="Pfam" id="PF09917"/>
    </source>
</evidence>
<gene>
    <name evidence="2" type="ORF">DXU93_10590</name>
</gene>
<evidence type="ECO:0000313" key="2">
    <source>
        <dbReference type="EMBL" id="RFC53983.1"/>
    </source>
</evidence>
<keyword evidence="3" id="KW-1185">Reference proteome</keyword>
<accession>A0A3E1EWX0</accession>
<dbReference type="InterPro" id="IPR019223">
    <property type="entry name" value="DUF2147"/>
</dbReference>
<dbReference type="PANTHER" id="PTHR36919">
    <property type="entry name" value="BLR1215 PROTEIN"/>
    <property type="match status" value="1"/>
</dbReference>
<dbReference type="PANTHER" id="PTHR36919:SF3">
    <property type="entry name" value="BLL5882 PROTEIN"/>
    <property type="match status" value="1"/>
</dbReference>
<dbReference type="Proteomes" id="UP000257127">
    <property type="component" value="Unassembled WGS sequence"/>
</dbReference>
<sequence length="145" mass="16651">MKKEIMKLVLLLGLITISTFGYSQSVEGIWQTFDDETNKVESDVQIYIKNGKLYGKIVKIYGNTEAERNVKCTECKGDKKNQPIKGMVFIMGLTESDGEWEGDNAILHPETGKVYDGLIWLVDDNKLAVRGYLGWLYETNYWKRK</sequence>
<dbReference type="Pfam" id="PF09917">
    <property type="entry name" value="DUF2147"/>
    <property type="match status" value="1"/>
</dbReference>
<feature type="domain" description="DUF2147" evidence="1">
    <location>
        <begin position="28"/>
        <end position="144"/>
    </location>
</feature>
<proteinExistence type="predicted"/>
<dbReference type="AlphaFoldDB" id="A0A3E1EWX0"/>
<organism evidence="2 3">
    <name type="scientific">Brumimicrobium aurantiacum</name>
    <dbReference type="NCBI Taxonomy" id="1737063"/>
    <lineage>
        <taxon>Bacteria</taxon>
        <taxon>Pseudomonadati</taxon>
        <taxon>Bacteroidota</taxon>
        <taxon>Flavobacteriia</taxon>
        <taxon>Flavobacteriales</taxon>
        <taxon>Crocinitomicaceae</taxon>
        <taxon>Brumimicrobium</taxon>
    </lineage>
</organism>
<name>A0A3E1EWX0_9FLAO</name>
<comment type="caution">
    <text evidence="2">The sequence shown here is derived from an EMBL/GenBank/DDBJ whole genome shotgun (WGS) entry which is preliminary data.</text>
</comment>
<dbReference type="Gene3D" id="2.40.128.520">
    <property type="match status" value="1"/>
</dbReference>